<keyword evidence="2" id="KW-0472">Membrane</keyword>
<evidence type="ECO:0000256" key="2">
    <source>
        <dbReference type="SAM" id="Phobius"/>
    </source>
</evidence>
<feature type="compositionally biased region" description="Low complexity" evidence="1">
    <location>
        <begin position="17"/>
        <end position="45"/>
    </location>
</feature>
<organism evidence="4 5">
    <name type="scientific">Ficus carica</name>
    <name type="common">Common fig</name>
    <dbReference type="NCBI Taxonomy" id="3494"/>
    <lineage>
        <taxon>Eukaryota</taxon>
        <taxon>Viridiplantae</taxon>
        <taxon>Streptophyta</taxon>
        <taxon>Embryophyta</taxon>
        <taxon>Tracheophyta</taxon>
        <taxon>Spermatophyta</taxon>
        <taxon>Magnoliopsida</taxon>
        <taxon>eudicotyledons</taxon>
        <taxon>Gunneridae</taxon>
        <taxon>Pentapetalae</taxon>
        <taxon>rosids</taxon>
        <taxon>fabids</taxon>
        <taxon>Rosales</taxon>
        <taxon>Moraceae</taxon>
        <taxon>Ficeae</taxon>
        <taxon>Ficus</taxon>
    </lineage>
</organism>
<feature type="transmembrane region" description="Helical" evidence="2">
    <location>
        <begin position="52"/>
        <end position="73"/>
    </location>
</feature>
<dbReference type="Pfam" id="PF00561">
    <property type="entry name" value="Abhydrolase_1"/>
    <property type="match status" value="1"/>
</dbReference>
<feature type="domain" description="AB hydrolase-1" evidence="3">
    <location>
        <begin position="125"/>
        <end position="289"/>
    </location>
</feature>
<feature type="region of interest" description="Disordered" evidence="1">
    <location>
        <begin position="1"/>
        <end position="45"/>
    </location>
</feature>
<dbReference type="PANTHER" id="PTHR43798:SF33">
    <property type="entry name" value="HYDROLASE, PUTATIVE (AFU_ORTHOLOGUE AFUA_2G14860)-RELATED"/>
    <property type="match status" value="1"/>
</dbReference>
<dbReference type="AlphaFoldDB" id="A0AA87ZU80"/>
<dbReference type="Gene3D" id="3.40.50.1820">
    <property type="entry name" value="alpha/beta hydrolase"/>
    <property type="match status" value="1"/>
</dbReference>
<keyword evidence="2" id="KW-0812">Transmembrane</keyword>
<dbReference type="GO" id="GO:0047372">
    <property type="term" value="F:monoacylglycerol lipase activity"/>
    <property type="evidence" value="ECO:0007669"/>
    <property type="project" value="TreeGrafter"/>
</dbReference>
<keyword evidence="2" id="KW-1133">Transmembrane helix</keyword>
<name>A0AA87ZU80_FICCA</name>
<dbReference type="GO" id="GO:0046464">
    <property type="term" value="P:acylglycerol catabolic process"/>
    <property type="evidence" value="ECO:0007669"/>
    <property type="project" value="TreeGrafter"/>
</dbReference>
<dbReference type="InterPro" id="IPR000073">
    <property type="entry name" value="AB_hydrolase_1"/>
</dbReference>
<sequence length="491" mass="54556">MAIITEEEEDQNEEFKQPQNKPTKPQKPSSSPSTSTKSPNPTTSKSSNPFTFWFYFTLTVSLITLLFIFFGSLSSKDPKSWFLSLPASLRQHHLNGRNIKVQTRPDQSSFEVFTVEQGPVSSENVVFVHGLGLSSYSFRGIIRSLGGKGVRAVAIDLPGNGFSDKSVMGIGGRSSGVLGRFWDVYSEIQEHGLFWAFDQMVETGQIPYEEIEARMSKRKVSKPIELDSEEIGKVLGQVIETLGLSPVHLVLHDSALGMSANWILENSKSVRSVTLIDPAPRSVSALPLWALEVPVIREFVLGCSFGHAWFIKKCCSRGIGASDLEAQRVLLKSRDARRVLVGMGKKLNYSFDIAEWGGSDELKGVPLQVIWSKSWSKEWSEEGERVADALPQAKFVTHSGGRWPQEDSADQVAQSIFQFVSSLPATVREVIEEPIPEHIQRMLDEAKNNDHHHHHHHGHGGHDHHHGSHGHAHEAGFMDAYGLGHDHGHGW</sequence>
<feature type="compositionally biased region" description="Acidic residues" evidence="1">
    <location>
        <begin position="1"/>
        <end position="12"/>
    </location>
</feature>
<protein>
    <recommendedName>
        <fullName evidence="3">AB hydrolase-1 domain-containing protein</fullName>
    </recommendedName>
</protein>
<evidence type="ECO:0000256" key="1">
    <source>
        <dbReference type="SAM" id="MobiDB-lite"/>
    </source>
</evidence>
<dbReference type="PANTHER" id="PTHR43798">
    <property type="entry name" value="MONOACYLGLYCEROL LIPASE"/>
    <property type="match status" value="1"/>
</dbReference>
<dbReference type="GO" id="GO:0016020">
    <property type="term" value="C:membrane"/>
    <property type="evidence" value="ECO:0007669"/>
    <property type="project" value="TreeGrafter"/>
</dbReference>
<keyword evidence="5" id="KW-1185">Reference proteome</keyword>
<reference evidence="4" key="1">
    <citation type="submission" date="2023-07" db="EMBL/GenBank/DDBJ databases">
        <title>draft genome sequence of fig (Ficus carica).</title>
        <authorList>
            <person name="Takahashi T."/>
            <person name="Nishimura K."/>
        </authorList>
    </citation>
    <scope>NUCLEOTIDE SEQUENCE</scope>
</reference>
<dbReference type="EMBL" id="BTGU01000017">
    <property type="protein sequence ID" value="GMN43844.1"/>
    <property type="molecule type" value="Genomic_DNA"/>
</dbReference>
<gene>
    <name evidence="4" type="ORF">TIFTF001_013032</name>
</gene>
<proteinExistence type="predicted"/>
<evidence type="ECO:0000259" key="3">
    <source>
        <dbReference type="Pfam" id="PF00561"/>
    </source>
</evidence>
<dbReference type="InterPro" id="IPR029058">
    <property type="entry name" value="AB_hydrolase_fold"/>
</dbReference>
<dbReference type="SUPFAM" id="SSF53474">
    <property type="entry name" value="alpha/beta-Hydrolases"/>
    <property type="match status" value="1"/>
</dbReference>
<dbReference type="InterPro" id="IPR050266">
    <property type="entry name" value="AB_hydrolase_sf"/>
</dbReference>
<accession>A0AA87ZU80</accession>
<feature type="region of interest" description="Disordered" evidence="1">
    <location>
        <begin position="449"/>
        <end position="473"/>
    </location>
</feature>
<dbReference type="Proteomes" id="UP001187192">
    <property type="component" value="Unassembled WGS sequence"/>
</dbReference>
<evidence type="ECO:0000313" key="5">
    <source>
        <dbReference type="Proteomes" id="UP001187192"/>
    </source>
</evidence>
<evidence type="ECO:0000313" key="4">
    <source>
        <dbReference type="EMBL" id="GMN43844.1"/>
    </source>
</evidence>
<comment type="caution">
    <text evidence="4">The sequence shown here is derived from an EMBL/GenBank/DDBJ whole genome shotgun (WGS) entry which is preliminary data.</text>
</comment>
<feature type="compositionally biased region" description="Basic residues" evidence="1">
    <location>
        <begin position="450"/>
        <end position="470"/>
    </location>
</feature>